<proteinExistence type="predicted"/>
<gene>
    <name evidence="1" type="ORF">GEV33_002852</name>
</gene>
<name>A0A8J6LEI9_TENMO</name>
<sequence>MSSIKRYKLEPQRQHDIHLFAYSTYKVLWLEFEVIAKELKLSETRPLVSRSLLHALQDAGAAEPVSRFGESPPALVRLVHAAYPAAPRPRFGCGAAIGACTVAEQIIVLGHG</sequence>
<organism evidence="1 2">
    <name type="scientific">Tenebrio molitor</name>
    <name type="common">Yellow mealworm beetle</name>
    <dbReference type="NCBI Taxonomy" id="7067"/>
    <lineage>
        <taxon>Eukaryota</taxon>
        <taxon>Metazoa</taxon>
        <taxon>Ecdysozoa</taxon>
        <taxon>Arthropoda</taxon>
        <taxon>Hexapoda</taxon>
        <taxon>Insecta</taxon>
        <taxon>Pterygota</taxon>
        <taxon>Neoptera</taxon>
        <taxon>Endopterygota</taxon>
        <taxon>Coleoptera</taxon>
        <taxon>Polyphaga</taxon>
        <taxon>Cucujiformia</taxon>
        <taxon>Tenebrionidae</taxon>
        <taxon>Tenebrio</taxon>
    </lineage>
</organism>
<dbReference type="Proteomes" id="UP000719412">
    <property type="component" value="Unassembled WGS sequence"/>
</dbReference>
<protein>
    <submittedName>
        <fullName evidence="1">Uncharacterized protein</fullName>
    </submittedName>
</protein>
<reference evidence="1" key="2">
    <citation type="submission" date="2021-08" db="EMBL/GenBank/DDBJ databases">
        <authorList>
            <person name="Eriksson T."/>
        </authorList>
    </citation>
    <scope>NUCLEOTIDE SEQUENCE</scope>
    <source>
        <strain evidence="1">Stoneville</strain>
        <tissue evidence="1">Whole head</tissue>
    </source>
</reference>
<comment type="caution">
    <text evidence="1">The sequence shown here is derived from an EMBL/GenBank/DDBJ whole genome shotgun (WGS) entry which is preliminary data.</text>
</comment>
<dbReference type="EMBL" id="JABDTM020013237">
    <property type="protein sequence ID" value="KAH0819939.1"/>
    <property type="molecule type" value="Genomic_DNA"/>
</dbReference>
<evidence type="ECO:0000313" key="1">
    <source>
        <dbReference type="EMBL" id="KAH0819939.1"/>
    </source>
</evidence>
<keyword evidence="2" id="KW-1185">Reference proteome</keyword>
<reference evidence="1" key="1">
    <citation type="journal article" date="2020" name="J Insects Food Feed">
        <title>The yellow mealworm (Tenebrio molitor) genome: a resource for the emerging insects as food and feed industry.</title>
        <authorList>
            <person name="Eriksson T."/>
            <person name="Andere A."/>
            <person name="Kelstrup H."/>
            <person name="Emery V."/>
            <person name="Picard C."/>
        </authorList>
    </citation>
    <scope>NUCLEOTIDE SEQUENCE</scope>
    <source>
        <strain evidence="1">Stoneville</strain>
        <tissue evidence="1">Whole head</tissue>
    </source>
</reference>
<evidence type="ECO:0000313" key="2">
    <source>
        <dbReference type="Proteomes" id="UP000719412"/>
    </source>
</evidence>
<dbReference type="AlphaFoldDB" id="A0A8J6LEI9"/>
<accession>A0A8J6LEI9</accession>